<evidence type="ECO:0000313" key="4">
    <source>
        <dbReference type="EMBL" id="VIP00062.1"/>
    </source>
</evidence>
<dbReference type="PANTHER" id="PTHR11726">
    <property type="entry name" value="60S RIBOSOMAL PROTEIN L10"/>
    <property type="match status" value="1"/>
</dbReference>
<dbReference type="GO" id="GO:0003735">
    <property type="term" value="F:structural constituent of ribosome"/>
    <property type="evidence" value="ECO:0007669"/>
    <property type="project" value="InterPro"/>
</dbReference>
<keyword evidence="3" id="KW-0687">Ribonucleoprotein</keyword>
<dbReference type="SUPFAM" id="SSF54686">
    <property type="entry name" value="Ribosomal protein L16p/L10e"/>
    <property type="match status" value="1"/>
</dbReference>
<dbReference type="RefSeq" id="XP_001891788.2">
    <property type="nucleotide sequence ID" value="XM_001891753.2"/>
</dbReference>
<proteinExistence type="inferred from homology"/>
<evidence type="ECO:0000256" key="2">
    <source>
        <dbReference type="ARBA" id="ARBA00022980"/>
    </source>
</evidence>
<dbReference type="WBParaSite" id="Bm8281.1">
    <property type="protein sequence ID" value="Bm8281.1"/>
    <property type="gene ID" value="WBGene00228542"/>
</dbReference>
<reference evidence="5" key="1">
    <citation type="journal article" date="2007" name="Science">
        <title>Draft genome of the filarial nematode parasite Brugia malayi.</title>
        <authorList>
            <person name="Ghedin E."/>
            <person name="Wang S."/>
            <person name="Spiro D."/>
            <person name="Caler E."/>
            <person name="Zhao Q."/>
            <person name="Crabtree J."/>
            <person name="Allen J.E."/>
            <person name="Delcher A.L."/>
            <person name="Guiliano D.B."/>
            <person name="Miranda-Saavedra D."/>
            <person name="Angiuoli S.V."/>
            <person name="Creasy T."/>
            <person name="Amedeo P."/>
            <person name="Haas B."/>
            <person name="El-Sayed N.M."/>
            <person name="Wortman J.R."/>
            <person name="Feldblyum T."/>
            <person name="Tallon L."/>
            <person name="Schatz M."/>
            <person name="Shumway M."/>
            <person name="Koo H."/>
            <person name="Salzberg S.L."/>
            <person name="Schobel S."/>
            <person name="Pertea M."/>
            <person name="Pop M."/>
            <person name="White O."/>
            <person name="Barton G.J."/>
            <person name="Carlow C.K."/>
            <person name="Crawford M.J."/>
            <person name="Daub J."/>
            <person name="Dimmic M.W."/>
            <person name="Estes C.F."/>
            <person name="Foster J.M."/>
            <person name="Ganatra M."/>
            <person name="Gregory W.F."/>
            <person name="Johnson N.M."/>
            <person name="Jin J."/>
            <person name="Komuniecki R."/>
            <person name="Korf I."/>
            <person name="Kumar S."/>
            <person name="Laney S."/>
            <person name="Li B.W."/>
            <person name="Li W."/>
            <person name="Lindblom T.H."/>
            <person name="Lustigman S."/>
            <person name="Ma D."/>
            <person name="Maina C.V."/>
            <person name="Martin D.M."/>
            <person name="McCarter J.P."/>
            <person name="McReynolds L."/>
            <person name="Mitreva M."/>
            <person name="Nutman T.B."/>
            <person name="Parkinson J."/>
            <person name="Peregrin-Alvarez J.M."/>
            <person name="Poole C."/>
            <person name="Ren Q."/>
            <person name="Saunders L."/>
            <person name="Sluder A.E."/>
            <person name="Smith K."/>
            <person name="Stanke M."/>
            <person name="Unnasch T.R."/>
            <person name="Ware J."/>
            <person name="Wei A.D."/>
            <person name="Weil G."/>
            <person name="Williams D.J."/>
            <person name="Zhang Y."/>
            <person name="Williams S.A."/>
            <person name="Fraser-Liggett C."/>
            <person name="Slatko B."/>
            <person name="Blaxter M.L."/>
            <person name="Scott A.L."/>
        </authorList>
    </citation>
    <scope>NUCLEOTIDE SEQUENCE</scope>
    <source>
        <strain evidence="5">FR3</strain>
    </source>
</reference>
<dbReference type="GO" id="GO:0006412">
    <property type="term" value="P:translation"/>
    <property type="evidence" value="ECO:0007669"/>
    <property type="project" value="InterPro"/>
</dbReference>
<evidence type="ECO:0000313" key="6">
    <source>
        <dbReference type="WBParaSite" id="Bm8281.1"/>
    </source>
</evidence>
<dbReference type="Pfam" id="PF00252">
    <property type="entry name" value="Ribosomal_L16"/>
    <property type="match status" value="1"/>
</dbReference>
<dbReference type="InterPro" id="IPR047873">
    <property type="entry name" value="Ribosomal_uL16"/>
</dbReference>
<name>A0A4E9FTG5_BRUMA</name>
<dbReference type="InterPro" id="IPR001197">
    <property type="entry name" value="Ribosomal_uL16_euk_arch"/>
</dbReference>
<dbReference type="InterPro" id="IPR036920">
    <property type="entry name" value="Ribosomal_uL16_sf"/>
</dbReference>
<dbReference type="OrthoDB" id="10258869at2759"/>
<dbReference type="KEGG" id="bmy:BM_BM8281"/>
<dbReference type="AlphaFoldDB" id="A0A4E9FTG5"/>
<comment type="similarity">
    <text evidence="1">Belongs to the universal ribosomal protein uL16 family.</text>
</comment>
<gene>
    <name evidence="4" type="primary">Bma-rpl-10.1</name>
    <name evidence="4" type="ORF">BM_BM8281</name>
</gene>
<evidence type="ECO:0000256" key="3">
    <source>
        <dbReference type="ARBA" id="ARBA00023274"/>
    </source>
</evidence>
<evidence type="ECO:0000256" key="1">
    <source>
        <dbReference type="ARBA" id="ARBA00008931"/>
    </source>
</evidence>
<protein>
    <submittedName>
        <fullName evidence="4 6">60S ribosomal protein L10, putative</fullName>
    </submittedName>
</protein>
<accession>A0A8L7TJH9</accession>
<dbReference type="EMBL" id="CAAKNF010000010">
    <property type="protein sequence ID" value="VIP00062.1"/>
    <property type="molecule type" value="Genomic_DNA"/>
</dbReference>
<accession>A0A4E9FTG5</accession>
<dbReference type="GO" id="GO:0005840">
    <property type="term" value="C:ribosome"/>
    <property type="evidence" value="ECO:0007669"/>
    <property type="project" value="UniProtKB-KW"/>
</dbReference>
<dbReference type="Proteomes" id="UP000006672">
    <property type="component" value="Unassembled WGS sequence"/>
</dbReference>
<dbReference type="InterPro" id="IPR016180">
    <property type="entry name" value="Ribosomal_uL16_dom"/>
</dbReference>
<keyword evidence="5" id="KW-1185">Reference proteome</keyword>
<dbReference type="GeneID" id="6095236"/>
<evidence type="ECO:0000313" key="5">
    <source>
        <dbReference type="Proteomes" id="UP000006672"/>
    </source>
</evidence>
<dbReference type="CTD" id="6095236"/>
<reference evidence="4" key="2">
    <citation type="submission" date="2019-04" db="EMBL/GenBank/DDBJ databases">
        <authorList>
            <person name="Howe K."/>
            <person name="Paulini M."/>
            <person name="Williams G."/>
        </authorList>
    </citation>
    <scope>NUCLEOTIDE SEQUENCE [LARGE SCALE GENOMIC DNA]</scope>
    <source>
        <strain evidence="4">FR3</strain>
    </source>
</reference>
<reference evidence="6" key="3">
    <citation type="submission" date="2022-04" db="UniProtKB">
        <authorList>
            <consortium name="WormBaseParasite"/>
        </authorList>
    </citation>
    <scope>IDENTIFICATION</scope>
</reference>
<organism evidence="4">
    <name type="scientific">Brugia malayi</name>
    <name type="common">Filarial nematode worm</name>
    <dbReference type="NCBI Taxonomy" id="6279"/>
    <lineage>
        <taxon>Eukaryota</taxon>
        <taxon>Metazoa</taxon>
        <taxon>Ecdysozoa</taxon>
        <taxon>Nematoda</taxon>
        <taxon>Chromadorea</taxon>
        <taxon>Rhabditida</taxon>
        <taxon>Spirurina</taxon>
        <taxon>Spiruromorpha</taxon>
        <taxon>Filarioidea</taxon>
        <taxon>Onchocercidae</taxon>
        <taxon>Brugia</taxon>
    </lineage>
</organism>
<dbReference type="Gene3D" id="3.90.1170.10">
    <property type="entry name" value="Ribosomal protein L10e/L16"/>
    <property type="match status" value="1"/>
</dbReference>
<dbReference type="CDD" id="cd01433">
    <property type="entry name" value="Ribosomal_L16_L10e"/>
    <property type="match status" value="1"/>
</dbReference>
<dbReference type="GO" id="GO:1990904">
    <property type="term" value="C:ribonucleoprotein complex"/>
    <property type="evidence" value="ECO:0007669"/>
    <property type="project" value="UniProtKB-KW"/>
</dbReference>
<keyword evidence="2 4" id="KW-0689">Ribosomal protein</keyword>
<sequence>MLSCAGADRLETGMRGDFGKPQDLVVRIDIGDILISVRVKEQHEEHAVEAFRRAKFKFPGVSLLWYQRSGALQSGTKGNMRQCVKDVWYQIVQRANSYESMIHYQNGFLILLKS</sequence>